<accession>G5GI26</accession>
<evidence type="ECO:0000256" key="4">
    <source>
        <dbReference type="ARBA" id="ARBA00020295"/>
    </source>
</evidence>
<gene>
    <name evidence="11" type="ORF">HMPREF9333_01216</name>
</gene>
<dbReference type="Proteomes" id="UP000003011">
    <property type="component" value="Unassembled WGS sequence"/>
</dbReference>
<dbReference type="HOGENOM" id="CLU_014132_1_0_9"/>
<dbReference type="AlphaFoldDB" id="G5GI26"/>
<keyword evidence="6 10" id="KW-0808">Transferase</keyword>
<sequence>MKRACGVLLPISSLPGNYGIGGFSEEAYDFIDRLKKAGQSLWQILPLSPTGHGNSPYQSCSAFAGNMNYISLDELVKDGLLDKSELDDIDWGDDNERVDYEKIWLNREKILKKAFLKQKDLNIKTDIKKLSKETRNYCLYQALKEDNDNAAWYEWESGLKLAKERELKAAKIKLKDEIEFYEWIQIVFEKQWKKLKEYANDAGIQIIGDIPIYVALDSADVWLNPELFLFNEDKEPELVAGCPPDYFSPEGQLWGNPLYNWKVHKKTDFAWWKSRMEYALSLYDYVRVDHFRGFDEFYAIPAENKNALEGEWLKGPGIEIFNSLAAYFGKKHTVLPIIAEDLGLMTDSVIKLVKDSGFPGMKVLEFAYDSDDKNMYLPHNYIRNCVAYTGTHDNAPLQEWLGNLSEETRLFMIRYQGGEHTPEKDLHWDCIRTLLASIADTVIIPMQDYLGLGDNARINTPGTASGNWQWRLKSEDFDEGLIWHCNMLAGIYSRK</sequence>
<dbReference type="NCBIfam" id="NF011080">
    <property type="entry name" value="PRK14508.1-3"/>
    <property type="match status" value="1"/>
</dbReference>
<evidence type="ECO:0000313" key="11">
    <source>
        <dbReference type="EMBL" id="EHI55501.1"/>
    </source>
</evidence>
<evidence type="ECO:0000256" key="1">
    <source>
        <dbReference type="ARBA" id="ARBA00000439"/>
    </source>
</evidence>
<keyword evidence="5 10" id="KW-0328">Glycosyltransferase</keyword>
<evidence type="ECO:0000256" key="3">
    <source>
        <dbReference type="ARBA" id="ARBA00012560"/>
    </source>
</evidence>
<keyword evidence="12" id="KW-1185">Reference proteome</keyword>
<evidence type="ECO:0000256" key="6">
    <source>
        <dbReference type="ARBA" id="ARBA00022679"/>
    </source>
</evidence>
<evidence type="ECO:0000256" key="2">
    <source>
        <dbReference type="ARBA" id="ARBA00005684"/>
    </source>
</evidence>
<evidence type="ECO:0000313" key="12">
    <source>
        <dbReference type="Proteomes" id="UP000003011"/>
    </source>
</evidence>
<dbReference type="PATRIC" id="fig|679200.3.peg.1296"/>
<dbReference type="STRING" id="679200.HMPREF9333_01216"/>
<evidence type="ECO:0000256" key="8">
    <source>
        <dbReference type="ARBA" id="ARBA00031423"/>
    </source>
</evidence>
<proteinExistence type="inferred from homology"/>
<name>G5GI26_9FIRM</name>
<reference evidence="11 12" key="1">
    <citation type="submission" date="2011-08" db="EMBL/GenBank/DDBJ databases">
        <title>The Genome Sequence of Johnsonella ignava ATCC 51276.</title>
        <authorList>
            <consortium name="The Broad Institute Genome Sequencing Platform"/>
            <person name="Earl A."/>
            <person name="Ward D."/>
            <person name="Feldgarden M."/>
            <person name="Gevers D."/>
            <person name="Izard J."/>
            <person name="Blanton J.M."/>
            <person name="Baranova O.V."/>
            <person name="Dewhirst F.E."/>
            <person name="Young S.K."/>
            <person name="Zeng Q."/>
            <person name="Gargeya S."/>
            <person name="Fitzgerald M."/>
            <person name="Haas B."/>
            <person name="Abouelleil A."/>
            <person name="Alvarado L."/>
            <person name="Arachchi H.M."/>
            <person name="Berlin A."/>
            <person name="Brown A."/>
            <person name="Chapman S.B."/>
            <person name="Chen Z."/>
            <person name="Dunbar C."/>
            <person name="Freedman E."/>
            <person name="Gearin G."/>
            <person name="Gellesch M."/>
            <person name="Goldberg J."/>
            <person name="Griggs A."/>
            <person name="Gujja S."/>
            <person name="Heiman D."/>
            <person name="Howarth C."/>
            <person name="Larson L."/>
            <person name="Lui A."/>
            <person name="MacDonald P.J.P."/>
            <person name="Montmayeur A."/>
            <person name="Murphy C."/>
            <person name="Neiman D."/>
            <person name="Pearson M."/>
            <person name="Priest M."/>
            <person name="Roberts A."/>
            <person name="Saif S."/>
            <person name="Shea T."/>
            <person name="Shenoy N."/>
            <person name="Sisk P."/>
            <person name="Stolte C."/>
            <person name="Sykes S."/>
            <person name="Wortman J."/>
            <person name="Nusbaum C."/>
            <person name="Birren B."/>
        </authorList>
    </citation>
    <scope>NUCLEOTIDE SEQUENCE [LARGE SCALE GENOMIC DNA]</scope>
    <source>
        <strain evidence="11 12">ATCC 51276</strain>
    </source>
</reference>
<dbReference type="eggNOG" id="COG1640">
    <property type="taxonomic scope" value="Bacteria"/>
</dbReference>
<organism evidence="11 12">
    <name type="scientific">Johnsonella ignava ATCC 51276</name>
    <dbReference type="NCBI Taxonomy" id="679200"/>
    <lineage>
        <taxon>Bacteria</taxon>
        <taxon>Bacillati</taxon>
        <taxon>Bacillota</taxon>
        <taxon>Clostridia</taxon>
        <taxon>Lachnospirales</taxon>
        <taxon>Lachnospiraceae</taxon>
        <taxon>Johnsonella</taxon>
    </lineage>
</organism>
<dbReference type="Gene3D" id="3.20.20.80">
    <property type="entry name" value="Glycosidases"/>
    <property type="match status" value="1"/>
</dbReference>
<dbReference type="GO" id="GO:0005975">
    <property type="term" value="P:carbohydrate metabolic process"/>
    <property type="evidence" value="ECO:0007669"/>
    <property type="project" value="InterPro"/>
</dbReference>
<dbReference type="InterPro" id="IPR017853">
    <property type="entry name" value="GH"/>
</dbReference>
<dbReference type="Pfam" id="PF02446">
    <property type="entry name" value="Glyco_hydro_77"/>
    <property type="match status" value="1"/>
</dbReference>
<dbReference type="NCBIfam" id="TIGR00217">
    <property type="entry name" value="malQ"/>
    <property type="match status" value="1"/>
</dbReference>
<evidence type="ECO:0000256" key="9">
    <source>
        <dbReference type="ARBA" id="ARBA00031501"/>
    </source>
</evidence>
<evidence type="ECO:0000256" key="7">
    <source>
        <dbReference type="ARBA" id="ARBA00023277"/>
    </source>
</evidence>
<comment type="similarity">
    <text evidence="2 10">Belongs to the disproportionating enzyme family.</text>
</comment>
<evidence type="ECO:0000256" key="10">
    <source>
        <dbReference type="RuleBase" id="RU361207"/>
    </source>
</evidence>
<dbReference type="OrthoDB" id="9811841at2"/>
<comment type="caution">
    <text evidence="11">The sequence shown here is derived from an EMBL/GenBank/DDBJ whole genome shotgun (WGS) entry which is preliminary data.</text>
</comment>
<keyword evidence="7 10" id="KW-0119">Carbohydrate metabolism</keyword>
<dbReference type="InterPro" id="IPR003385">
    <property type="entry name" value="Glyco_hydro_77"/>
</dbReference>
<comment type="catalytic activity">
    <reaction evidence="1 10">
        <text>Transfers a segment of a (1-&gt;4)-alpha-D-glucan to a new position in an acceptor, which may be glucose or a (1-&gt;4)-alpha-D-glucan.</text>
        <dbReference type="EC" id="2.4.1.25"/>
    </reaction>
</comment>
<dbReference type="EC" id="2.4.1.25" evidence="3 10"/>
<dbReference type="PANTHER" id="PTHR32438:SF5">
    <property type="entry name" value="4-ALPHA-GLUCANOTRANSFERASE DPE1, CHLOROPLASTIC_AMYLOPLASTIC"/>
    <property type="match status" value="1"/>
</dbReference>
<dbReference type="EMBL" id="ACZL01000021">
    <property type="protein sequence ID" value="EHI55501.1"/>
    <property type="molecule type" value="Genomic_DNA"/>
</dbReference>
<dbReference type="PANTHER" id="PTHR32438">
    <property type="entry name" value="4-ALPHA-GLUCANOTRANSFERASE DPE1, CHLOROPLASTIC/AMYLOPLASTIC"/>
    <property type="match status" value="1"/>
</dbReference>
<protein>
    <recommendedName>
        <fullName evidence="4 10">4-alpha-glucanotransferase</fullName>
        <ecNumber evidence="3 10">2.4.1.25</ecNumber>
    </recommendedName>
    <alternativeName>
        <fullName evidence="8 10">Amylomaltase</fullName>
    </alternativeName>
    <alternativeName>
        <fullName evidence="9 10">Disproportionating enzyme</fullName>
    </alternativeName>
</protein>
<evidence type="ECO:0000256" key="5">
    <source>
        <dbReference type="ARBA" id="ARBA00022676"/>
    </source>
</evidence>
<dbReference type="SUPFAM" id="SSF51445">
    <property type="entry name" value="(Trans)glycosidases"/>
    <property type="match status" value="1"/>
</dbReference>
<dbReference type="GO" id="GO:0004134">
    <property type="term" value="F:4-alpha-glucanotransferase activity"/>
    <property type="evidence" value="ECO:0007669"/>
    <property type="project" value="UniProtKB-EC"/>
</dbReference>